<evidence type="ECO:0000259" key="4">
    <source>
        <dbReference type="Pfam" id="PF02230"/>
    </source>
</evidence>
<dbReference type="RefSeq" id="WP_013685311.1">
    <property type="nucleotide sequence ID" value="NC_015321.1"/>
</dbReference>
<reference evidence="7" key="2">
    <citation type="submission" date="2011-02" db="EMBL/GenBank/DDBJ databases">
        <title>The complete genome of Fluviicola taffensis DSM 16823.</title>
        <authorList>
            <consortium name="US DOE Joint Genome Institute (JGI-PGF)"/>
            <person name="Lucas S."/>
            <person name="Copeland A."/>
            <person name="Lapidus A."/>
            <person name="Bruce D."/>
            <person name="Goodwin L."/>
            <person name="Pitluck S."/>
            <person name="Kyrpides N."/>
            <person name="Mavromatis K."/>
            <person name="Ivanova N."/>
            <person name="Mikhailova N."/>
            <person name="Pagani I."/>
            <person name="Chertkov O."/>
            <person name="Detter J.C."/>
            <person name="Han C."/>
            <person name="Tapia R."/>
            <person name="Land M."/>
            <person name="Hauser L."/>
            <person name="Markowitz V."/>
            <person name="Cheng J.-F."/>
            <person name="Hugenholtz P."/>
            <person name="Woyke T."/>
            <person name="Wu D."/>
            <person name="Tindall B."/>
            <person name="Pomrenke H.G."/>
            <person name="Brambilla E."/>
            <person name="Klenk H.-P."/>
            <person name="Eisen J.A."/>
        </authorList>
    </citation>
    <scope>NUCLEOTIDE SEQUENCE [LARGE SCALE GENOMIC DNA]</scope>
    <source>
        <strain evidence="7">DSM 16823 / RW262 / RW262</strain>
    </source>
</reference>
<evidence type="ECO:0000256" key="1">
    <source>
        <dbReference type="ARBA" id="ARBA00022729"/>
    </source>
</evidence>
<dbReference type="SUPFAM" id="SSF53474">
    <property type="entry name" value="alpha/beta-Hydrolases"/>
    <property type="match status" value="1"/>
</dbReference>
<evidence type="ECO:0000256" key="2">
    <source>
        <dbReference type="ARBA" id="ARBA00022801"/>
    </source>
</evidence>
<keyword evidence="1 3" id="KW-0732">Signal</keyword>
<evidence type="ECO:0000313" key="7">
    <source>
        <dbReference type="Proteomes" id="UP000007463"/>
    </source>
</evidence>
<feature type="signal peptide" evidence="3">
    <location>
        <begin position="1"/>
        <end position="19"/>
    </location>
</feature>
<dbReference type="NCBIfam" id="TIGR04183">
    <property type="entry name" value="Por_Secre_tail"/>
    <property type="match status" value="1"/>
</dbReference>
<dbReference type="GO" id="GO:0016787">
    <property type="term" value="F:hydrolase activity"/>
    <property type="evidence" value="ECO:0007669"/>
    <property type="project" value="UniProtKB-KW"/>
</dbReference>
<dbReference type="InterPro" id="IPR026444">
    <property type="entry name" value="Secre_tail"/>
</dbReference>
<dbReference type="OrthoDB" id="9764953at2"/>
<dbReference type="eggNOG" id="COG3509">
    <property type="taxonomic scope" value="Bacteria"/>
</dbReference>
<dbReference type="EMBL" id="CP002542">
    <property type="protein sequence ID" value="AEA42537.1"/>
    <property type="molecule type" value="Genomic_DNA"/>
</dbReference>
<accession>F2IFS9</accession>
<dbReference type="AlphaFoldDB" id="F2IFS9"/>
<dbReference type="PANTHER" id="PTHR43037">
    <property type="entry name" value="UNNAMED PRODUCT-RELATED"/>
    <property type="match status" value="1"/>
</dbReference>
<dbReference type="PANTHER" id="PTHR43037:SF5">
    <property type="entry name" value="FERULOYL ESTERASE"/>
    <property type="match status" value="1"/>
</dbReference>
<evidence type="ECO:0000256" key="3">
    <source>
        <dbReference type="SAM" id="SignalP"/>
    </source>
</evidence>
<proteinExistence type="predicted"/>
<dbReference type="InterPro" id="IPR050955">
    <property type="entry name" value="Plant_Biomass_Hydrol_Est"/>
</dbReference>
<gene>
    <name evidence="6" type="ordered locus">Fluta_0532</name>
</gene>
<dbReference type="HOGENOM" id="CLU_027551_4_0_10"/>
<dbReference type="Pfam" id="PF18962">
    <property type="entry name" value="Por_Secre_tail"/>
    <property type="match status" value="1"/>
</dbReference>
<evidence type="ECO:0000259" key="5">
    <source>
        <dbReference type="Pfam" id="PF18962"/>
    </source>
</evidence>
<name>F2IFS9_FLUTR</name>
<dbReference type="Proteomes" id="UP000007463">
    <property type="component" value="Chromosome"/>
</dbReference>
<reference evidence="6 7" key="1">
    <citation type="journal article" date="2011" name="Stand. Genomic Sci.">
        <title>Complete genome sequence of the gliding freshwater bacterium Fluviicola taffensis type strain (RW262).</title>
        <authorList>
            <person name="Woyke T."/>
            <person name="Chertkov O."/>
            <person name="Lapidus A."/>
            <person name="Nolan M."/>
            <person name="Lucas S."/>
            <person name="Del Rio T.G."/>
            <person name="Tice H."/>
            <person name="Cheng J.F."/>
            <person name="Tapia R."/>
            <person name="Han C."/>
            <person name="Goodwin L."/>
            <person name="Pitluck S."/>
            <person name="Liolios K."/>
            <person name="Pagani I."/>
            <person name="Ivanova N."/>
            <person name="Huntemann M."/>
            <person name="Mavromatis K."/>
            <person name="Mikhailova N."/>
            <person name="Pati A."/>
            <person name="Chen A."/>
            <person name="Palaniappan K."/>
            <person name="Land M."/>
            <person name="Hauser L."/>
            <person name="Brambilla E.M."/>
            <person name="Rohde M."/>
            <person name="Mwirichia R."/>
            <person name="Sikorski J."/>
            <person name="Tindall B.J."/>
            <person name="Goker M."/>
            <person name="Bristow J."/>
            <person name="Eisen J.A."/>
            <person name="Markowitz V."/>
            <person name="Hugenholtz P."/>
            <person name="Klenk H.P."/>
            <person name="Kyrpides N.C."/>
        </authorList>
    </citation>
    <scope>NUCLEOTIDE SEQUENCE [LARGE SCALE GENOMIC DNA]</scope>
    <source>
        <strain evidence="7">DSM 16823 / RW262 / RW262</strain>
    </source>
</reference>
<feature type="chain" id="PRO_5003278553" evidence="3">
    <location>
        <begin position="20"/>
        <end position="368"/>
    </location>
</feature>
<dbReference type="KEGG" id="fte:Fluta_0532"/>
<protein>
    <submittedName>
        <fullName evidence="6">Phospholipase/Carboxylesterase</fullName>
    </submittedName>
</protein>
<organism evidence="6 7">
    <name type="scientific">Fluviicola taffensis (strain DSM 16823 / NCIMB 13979 / RW262)</name>
    <dbReference type="NCBI Taxonomy" id="755732"/>
    <lineage>
        <taxon>Bacteria</taxon>
        <taxon>Pseudomonadati</taxon>
        <taxon>Bacteroidota</taxon>
        <taxon>Flavobacteriia</taxon>
        <taxon>Flavobacteriales</taxon>
        <taxon>Crocinitomicaceae</taxon>
        <taxon>Fluviicola</taxon>
    </lineage>
</organism>
<dbReference type="STRING" id="755732.Fluta_0532"/>
<feature type="domain" description="Phospholipase/carboxylesterase/thioesterase" evidence="4">
    <location>
        <begin position="48"/>
        <end position="194"/>
    </location>
</feature>
<dbReference type="InterPro" id="IPR029058">
    <property type="entry name" value="AB_hydrolase_fold"/>
</dbReference>
<dbReference type="Gene3D" id="3.40.50.1820">
    <property type="entry name" value="alpha/beta hydrolase"/>
    <property type="match status" value="1"/>
</dbReference>
<keyword evidence="7" id="KW-1185">Reference proteome</keyword>
<dbReference type="Pfam" id="PF02230">
    <property type="entry name" value="Abhydrolase_2"/>
    <property type="match status" value="1"/>
</dbReference>
<evidence type="ECO:0000313" key="6">
    <source>
        <dbReference type="EMBL" id="AEA42537.1"/>
    </source>
</evidence>
<sequence precursor="true">MNKIFTCFALLFSASLAFSQLTDETISIGGVTRTYKLYIPVGFNAQTENPDMIIIMHGLGGTNTDMVGAGFNNIADTARVITVYPQALNNGFGAAGWNNGTLLGSTADDISFMHELINKGLADYNVNPARVYATGFSMGSIMSHHMACLMNNRIAAIGAMAGTMPTSDINSCVPSYKTPVIHLHGTADGTVPYDGSALPSLSLVPETINFWRGVHGCDATADSTRLPDVANDGITIDRFVYDNCNPTASLELWRFNGADHVYLYKPVNDITEMIEVWLFLRKWNHSNPATLGLAKNTVPEFTISPNPSNGLIKLIGGNAGLVKVLDLKGSVILEQTISAGTTELDLSTAKKGVYFIQMGAAVSRIVLD</sequence>
<keyword evidence="2" id="KW-0378">Hydrolase</keyword>
<dbReference type="InterPro" id="IPR003140">
    <property type="entry name" value="PLipase/COase/thioEstase"/>
</dbReference>
<feature type="domain" description="Secretion system C-terminal sorting" evidence="5">
    <location>
        <begin position="303"/>
        <end position="360"/>
    </location>
</feature>